<dbReference type="RefSeq" id="WP_381824841.1">
    <property type="nucleotide sequence ID" value="NZ_JBHSKI010000017.1"/>
</dbReference>
<dbReference type="PANTHER" id="PTHR34580">
    <property type="match status" value="1"/>
</dbReference>
<dbReference type="InterPro" id="IPR057727">
    <property type="entry name" value="WCX_dom"/>
</dbReference>
<dbReference type="PANTHER" id="PTHR34580:SF3">
    <property type="entry name" value="PROTEIN PAFB"/>
    <property type="match status" value="1"/>
</dbReference>
<reference evidence="7" key="1">
    <citation type="journal article" date="2019" name="Int. J. Syst. Evol. Microbiol.">
        <title>The Global Catalogue of Microorganisms (GCM) 10K type strain sequencing project: providing services to taxonomists for standard genome sequencing and annotation.</title>
        <authorList>
            <consortium name="The Broad Institute Genomics Platform"/>
            <consortium name="The Broad Institute Genome Sequencing Center for Infectious Disease"/>
            <person name="Wu L."/>
            <person name="Ma J."/>
        </authorList>
    </citation>
    <scope>NUCLEOTIDE SEQUENCE [LARGE SCALE GENOMIC DNA]</scope>
    <source>
        <strain evidence="7">CGMCC 4.1721</strain>
    </source>
</reference>
<keyword evidence="3" id="KW-0804">Transcription</keyword>
<dbReference type="Pfam" id="PF13280">
    <property type="entry name" value="WYL"/>
    <property type="match status" value="1"/>
</dbReference>
<dbReference type="InterPro" id="IPR018356">
    <property type="entry name" value="Tscrpt_reg_HTH_DeoR_CS"/>
</dbReference>
<gene>
    <name evidence="6" type="ORF">ACFPRK_29535</name>
</gene>
<evidence type="ECO:0000313" key="7">
    <source>
        <dbReference type="Proteomes" id="UP001596208"/>
    </source>
</evidence>
<dbReference type="Pfam" id="PF25583">
    <property type="entry name" value="WCX"/>
    <property type="match status" value="1"/>
</dbReference>
<comment type="caution">
    <text evidence="6">The sequence shown here is derived from an EMBL/GenBank/DDBJ whole genome shotgun (WGS) entry which is preliminary data.</text>
</comment>
<dbReference type="PROSITE" id="PS52050">
    <property type="entry name" value="WYL"/>
    <property type="match status" value="1"/>
</dbReference>
<feature type="domain" description="HTH deoR-type" evidence="5">
    <location>
        <begin position="4"/>
        <end position="59"/>
    </location>
</feature>
<sequence length="376" mass="40394">MPKTSARLLALLSLLQARRDWPGALLAERLDISPRTVRRDIDRLRELGYPIVAFKGPEGGYRLEAGTELPPLLFDDEQAVALTLALQVVTTSGAGVGEAAARALTTIRQVMPARLRHRVDALKITAVERTTTGQGAQVGSNTLMTLSSAVHTGEELRFDYAAPTGDRAGPPPRRVEPHHLVTYAGRWYLVAWDLDRDDWRTFRADRITPRVPTGPRFSPREVPGGDVAAFVAGRFRGSGTPGDWPCLGEVILHTTATSVAPHALDGIVEELGPDRCRLVLGAWSWTGLAATIGRFDADIEVVGPAELTAAFAHLARRYADAASPGRPAFTVTPTTRPPTPPTPPTPPGADRPPRPKGSARSRPLPGRAPAPSTFGE</sequence>
<keyword evidence="2" id="KW-0238">DNA-binding</keyword>
<evidence type="ECO:0000256" key="2">
    <source>
        <dbReference type="ARBA" id="ARBA00023125"/>
    </source>
</evidence>
<keyword evidence="1" id="KW-0805">Transcription regulation</keyword>
<proteinExistence type="predicted"/>
<dbReference type="InterPro" id="IPR036390">
    <property type="entry name" value="WH_DNA-bd_sf"/>
</dbReference>
<dbReference type="Proteomes" id="UP001596208">
    <property type="component" value="Unassembled WGS sequence"/>
</dbReference>
<dbReference type="InterPro" id="IPR026881">
    <property type="entry name" value="WYL_dom"/>
</dbReference>
<dbReference type="InterPro" id="IPR013196">
    <property type="entry name" value="HTH_11"/>
</dbReference>
<dbReference type="SUPFAM" id="SSF46785">
    <property type="entry name" value="Winged helix' DNA-binding domain"/>
    <property type="match status" value="1"/>
</dbReference>
<dbReference type="PROSITE" id="PS51000">
    <property type="entry name" value="HTH_DEOR_2"/>
    <property type="match status" value="1"/>
</dbReference>
<dbReference type="PROSITE" id="PS00894">
    <property type="entry name" value="HTH_DEOR_1"/>
    <property type="match status" value="1"/>
</dbReference>
<dbReference type="PIRSF" id="PIRSF016838">
    <property type="entry name" value="PafC"/>
    <property type="match status" value="1"/>
</dbReference>
<dbReference type="InterPro" id="IPR001034">
    <property type="entry name" value="DeoR_HTH"/>
</dbReference>
<feature type="region of interest" description="Disordered" evidence="4">
    <location>
        <begin position="322"/>
        <end position="376"/>
    </location>
</feature>
<evidence type="ECO:0000256" key="1">
    <source>
        <dbReference type="ARBA" id="ARBA00023015"/>
    </source>
</evidence>
<dbReference type="Gene3D" id="1.10.10.10">
    <property type="entry name" value="Winged helix-like DNA-binding domain superfamily/Winged helix DNA-binding domain"/>
    <property type="match status" value="1"/>
</dbReference>
<evidence type="ECO:0000313" key="6">
    <source>
        <dbReference type="EMBL" id="MFC5174700.1"/>
    </source>
</evidence>
<protein>
    <submittedName>
        <fullName evidence="6">Helix-turn-helix transcriptional regulator</fullName>
    </submittedName>
</protein>
<dbReference type="InterPro" id="IPR051534">
    <property type="entry name" value="CBASS_pafABC_assoc_protein"/>
</dbReference>
<organism evidence="6 7">
    <name type="scientific">Streptomyces mutomycini</name>
    <dbReference type="NCBI Taxonomy" id="284036"/>
    <lineage>
        <taxon>Bacteria</taxon>
        <taxon>Bacillati</taxon>
        <taxon>Actinomycetota</taxon>
        <taxon>Actinomycetes</taxon>
        <taxon>Kitasatosporales</taxon>
        <taxon>Streptomycetaceae</taxon>
        <taxon>Streptomyces</taxon>
    </lineage>
</organism>
<evidence type="ECO:0000256" key="3">
    <source>
        <dbReference type="ARBA" id="ARBA00023163"/>
    </source>
</evidence>
<keyword evidence="7" id="KW-1185">Reference proteome</keyword>
<evidence type="ECO:0000256" key="4">
    <source>
        <dbReference type="SAM" id="MobiDB-lite"/>
    </source>
</evidence>
<name>A0ABW0BBU7_9ACTN</name>
<dbReference type="Pfam" id="PF08279">
    <property type="entry name" value="HTH_11"/>
    <property type="match status" value="1"/>
</dbReference>
<dbReference type="EMBL" id="JBHSKI010000017">
    <property type="protein sequence ID" value="MFC5174700.1"/>
    <property type="molecule type" value="Genomic_DNA"/>
</dbReference>
<feature type="compositionally biased region" description="Pro residues" evidence="4">
    <location>
        <begin position="335"/>
        <end position="350"/>
    </location>
</feature>
<evidence type="ECO:0000259" key="5">
    <source>
        <dbReference type="PROSITE" id="PS51000"/>
    </source>
</evidence>
<accession>A0ABW0BBU7</accession>
<dbReference type="InterPro" id="IPR028349">
    <property type="entry name" value="PafC-like"/>
</dbReference>
<dbReference type="InterPro" id="IPR036388">
    <property type="entry name" value="WH-like_DNA-bd_sf"/>
</dbReference>